<feature type="region of interest" description="Disordered" evidence="6">
    <location>
        <begin position="135"/>
        <end position="166"/>
    </location>
</feature>
<feature type="compositionally biased region" description="Basic and acidic residues" evidence="6">
    <location>
        <begin position="34"/>
        <end position="49"/>
    </location>
</feature>
<reference evidence="8 9" key="1">
    <citation type="submission" date="2015-05" db="EMBL/GenBank/DDBJ databases">
        <authorList>
            <person name="Wang D.B."/>
            <person name="Wang M."/>
        </authorList>
    </citation>
    <scope>NUCLEOTIDE SEQUENCE [LARGE SCALE GENOMIC DNA]</scope>
    <source>
        <strain evidence="8">VL1</strain>
    </source>
</reference>
<feature type="region of interest" description="Disordered" evidence="6">
    <location>
        <begin position="475"/>
        <end position="512"/>
    </location>
</feature>
<evidence type="ECO:0000313" key="9">
    <source>
        <dbReference type="Proteomes" id="UP000044602"/>
    </source>
</evidence>
<dbReference type="InterPro" id="IPR007603">
    <property type="entry name" value="Choline_transptr-like"/>
</dbReference>
<name>A0A0G4MNT2_VERLO</name>
<dbReference type="PANTHER" id="PTHR12385">
    <property type="entry name" value="CHOLINE TRANSPORTER-LIKE (SLC FAMILY 44)"/>
    <property type="match status" value="1"/>
</dbReference>
<dbReference type="Proteomes" id="UP000044602">
    <property type="component" value="Unassembled WGS sequence"/>
</dbReference>
<protein>
    <recommendedName>
        <fullName evidence="10">Choline transporter-like protein</fullName>
    </recommendedName>
</protein>
<sequence>MSSLKIPIRGSGAMEDTTHAKVSGVGNATMNDDSNPKARQDDDSVERVDMAGIPVHESQLLPTLEYATGDESISSDDAYASRVDEDSDGVAPPTPTNKPPIDGLDNDGSQSSVGGVTSKSGTRVVSLAEDDPSFAAHSIPKGALSDDISEDGSSDTTADDTASSNADDSSLVVLQKIDSYTDNSRADSVCHIDQANDLHTDEHSYHRDFGKAHYEISTVENSAIHGSSHENGTYSWAFDNEAFRNNTWHFGEEDVDEPAPQIRGKKPDPIWKQYPQAQYPRFDMALNPTGCDGTEATLASRAYPMPSPGSFVDRQVWVIVSSEFSQATDEGEDDDESSVEPGKAKTFYGWIPRWRIPRLVCMGWGGFTPAILHRQFRGSKVDGKELGNWNPVAPKRSSSYGTTFVSDRRSTFSLLVQFKSEREEAERKGVATMARQYREAVAAEQCRGEVVPGVWSTMFSEYASRFLAQSQSRISNFGGQLDNGDSPPRQPSDRNARSTRNPGGRSFLGRGYTGNPYVAGGSRFGQLGFASRMSVAREDAPLFHSTLNEYREDDDEDERDRDAADLFALQRSRRVAAASKLAESTETDPDASRGSLDHSNEGSHSRRYQDRSIRRGIRSSWNGTRSFSGRGRGQGAIDEEAEGVQRNATDQDSNHSSEGNPKMVDVGLESQTEYDDPPASLTGELEDDNSPPAFQKFQGKADRNKFMLRRESTNESEYDEQQEAEAESQVMPATVPLAEGEIFKYDPFFAWAFLILLAALLSTFVLVWLHTSTRKGMGDTIYTTLHASFHMLAVDTLISVIVALFWLAALRSFARPLAGLVVVAVPVIMGTFALYAFVSSFKGSTHGASFQDRALRWASLVPAVSCVVWVFLVIKARHSIRQAVDILEFASRILAANSALLVLGFACLALIVVWTWIWMGMFTRIFLGGYFSKSLARFVIRVSSWWLGVWFILMYMWTVGVINSVQRATTAATVSQWYFHRMAAPAPSSNDIVLAAMGHALTTIFGSICEQTFLALMIRAPLLILPRSLSNIIEAISSRIIPTPIAALTNPLTITYGAIHSQNLQAAARGLSRMEFLSPGRPTTTLTPHVFTSSLRGARSPTLPYRLAKMLLYATRFIMATALGFAGWVMTAKQLRIAASDGMGTRGSAYAYIVGIVASFIGFSVMGAMENILSGIVDAAIICYGSEKLMRNGSGGYCMEAAYLFGERRRDDRDLP</sequence>
<comment type="subcellular location">
    <subcellularLocation>
        <location evidence="1">Membrane</location>
        <topology evidence="1">Multi-pass membrane protein</topology>
    </subcellularLocation>
</comment>
<evidence type="ECO:0000256" key="2">
    <source>
        <dbReference type="ARBA" id="ARBA00007168"/>
    </source>
</evidence>
<feature type="transmembrane region" description="Helical" evidence="7">
    <location>
        <begin position="817"/>
        <end position="837"/>
    </location>
</feature>
<feature type="compositionally biased region" description="Polar residues" evidence="6">
    <location>
        <begin position="646"/>
        <end position="659"/>
    </location>
</feature>
<evidence type="ECO:0000256" key="4">
    <source>
        <dbReference type="ARBA" id="ARBA00022989"/>
    </source>
</evidence>
<evidence type="ECO:0000313" key="8">
    <source>
        <dbReference type="EMBL" id="CRK35740.1"/>
    </source>
</evidence>
<evidence type="ECO:0000256" key="1">
    <source>
        <dbReference type="ARBA" id="ARBA00004141"/>
    </source>
</evidence>
<evidence type="ECO:0000256" key="6">
    <source>
        <dbReference type="SAM" id="MobiDB-lite"/>
    </source>
</evidence>
<feature type="transmembrane region" description="Helical" evidence="7">
    <location>
        <begin position="938"/>
        <end position="957"/>
    </location>
</feature>
<proteinExistence type="inferred from homology"/>
<evidence type="ECO:0008006" key="10">
    <source>
        <dbReference type="Google" id="ProtNLM"/>
    </source>
</evidence>
<feature type="compositionally biased region" description="Low complexity" evidence="6">
    <location>
        <begin position="108"/>
        <end position="123"/>
    </location>
</feature>
<feature type="transmembrane region" description="Helical" evidence="7">
    <location>
        <begin position="894"/>
        <end position="918"/>
    </location>
</feature>
<evidence type="ECO:0000256" key="7">
    <source>
        <dbReference type="SAM" id="Phobius"/>
    </source>
</evidence>
<feature type="compositionally biased region" description="Basic and acidic residues" evidence="6">
    <location>
        <begin position="595"/>
        <end position="613"/>
    </location>
</feature>
<feature type="region of interest" description="Disordered" evidence="6">
    <location>
        <begin position="578"/>
        <end position="692"/>
    </location>
</feature>
<keyword evidence="5 7" id="KW-0472">Membrane</keyword>
<comment type="similarity">
    <text evidence="2">Belongs to the CTL (choline transporter-like) family.</text>
</comment>
<keyword evidence="9" id="KW-1185">Reference proteome</keyword>
<keyword evidence="4 7" id="KW-1133">Transmembrane helix</keyword>
<dbReference type="EMBL" id="CVQH01023639">
    <property type="protein sequence ID" value="CRK35740.1"/>
    <property type="molecule type" value="Genomic_DNA"/>
</dbReference>
<feature type="transmembrane region" description="Helical" evidence="7">
    <location>
        <begin position="857"/>
        <end position="874"/>
    </location>
</feature>
<dbReference type="PANTHER" id="PTHR12385:SF88">
    <property type="entry name" value="CHOLINE TRANSPORTER-LIKE PROTEIN CTL1"/>
    <property type="match status" value="1"/>
</dbReference>
<feature type="compositionally biased region" description="Low complexity" evidence="6">
    <location>
        <begin position="154"/>
        <end position="166"/>
    </location>
</feature>
<evidence type="ECO:0000256" key="3">
    <source>
        <dbReference type="ARBA" id="ARBA00022692"/>
    </source>
</evidence>
<organism evidence="8 9">
    <name type="scientific">Verticillium longisporum</name>
    <name type="common">Verticillium dahliae var. longisporum</name>
    <dbReference type="NCBI Taxonomy" id="100787"/>
    <lineage>
        <taxon>Eukaryota</taxon>
        <taxon>Fungi</taxon>
        <taxon>Dikarya</taxon>
        <taxon>Ascomycota</taxon>
        <taxon>Pezizomycotina</taxon>
        <taxon>Sordariomycetes</taxon>
        <taxon>Hypocreomycetidae</taxon>
        <taxon>Glomerellales</taxon>
        <taxon>Plectosphaerellaceae</taxon>
        <taxon>Verticillium</taxon>
    </lineage>
</organism>
<feature type="transmembrane region" description="Helical" evidence="7">
    <location>
        <begin position="1110"/>
        <end position="1129"/>
    </location>
</feature>
<gene>
    <name evidence="8" type="ORF">BN1708_006758</name>
</gene>
<dbReference type="GO" id="GO:0005886">
    <property type="term" value="C:plasma membrane"/>
    <property type="evidence" value="ECO:0007669"/>
    <property type="project" value="TreeGrafter"/>
</dbReference>
<keyword evidence="3 7" id="KW-0812">Transmembrane</keyword>
<feature type="transmembrane region" description="Helical" evidence="7">
    <location>
        <begin position="748"/>
        <end position="769"/>
    </location>
</feature>
<dbReference type="STRING" id="100787.A0A0G4MNT2"/>
<feature type="transmembrane region" description="Helical" evidence="7">
    <location>
        <begin position="1149"/>
        <end position="1169"/>
    </location>
</feature>
<evidence type="ECO:0000256" key="5">
    <source>
        <dbReference type="ARBA" id="ARBA00023136"/>
    </source>
</evidence>
<accession>A0A0G4MNT2</accession>
<dbReference type="Pfam" id="PF04515">
    <property type="entry name" value="Choline_transpo"/>
    <property type="match status" value="1"/>
</dbReference>
<dbReference type="GO" id="GO:0022857">
    <property type="term" value="F:transmembrane transporter activity"/>
    <property type="evidence" value="ECO:0007669"/>
    <property type="project" value="InterPro"/>
</dbReference>
<dbReference type="AlphaFoldDB" id="A0A0G4MNT2"/>
<feature type="region of interest" description="Disordered" evidence="6">
    <location>
        <begin position="1"/>
        <end position="123"/>
    </location>
</feature>